<keyword evidence="3" id="KW-1185">Reference proteome</keyword>
<feature type="region of interest" description="Disordered" evidence="1">
    <location>
        <begin position="646"/>
        <end position="789"/>
    </location>
</feature>
<dbReference type="SUPFAM" id="SSF49299">
    <property type="entry name" value="PKD domain"/>
    <property type="match status" value="1"/>
</dbReference>
<dbReference type="EMBL" id="FOTC01000001">
    <property type="protein sequence ID" value="SFK75668.1"/>
    <property type="molecule type" value="Genomic_DNA"/>
</dbReference>
<dbReference type="STRING" id="553466.SAMN04487950_0938"/>
<feature type="compositionally biased region" description="Polar residues" evidence="1">
    <location>
        <begin position="174"/>
        <end position="185"/>
    </location>
</feature>
<name>A0A1I4C3L4_9EURY</name>
<dbReference type="Pfam" id="PF22352">
    <property type="entry name" value="K319L-like_PKD"/>
    <property type="match status" value="1"/>
</dbReference>
<dbReference type="InterPro" id="IPR013783">
    <property type="entry name" value="Ig-like_fold"/>
</dbReference>
<accession>A0A1I4C3L4</accession>
<evidence type="ECO:0000313" key="3">
    <source>
        <dbReference type="Proteomes" id="UP000199607"/>
    </source>
</evidence>
<dbReference type="AlphaFoldDB" id="A0A1I4C3L4"/>
<gene>
    <name evidence="2" type="ORF">SAMN04487950_0938</name>
</gene>
<dbReference type="RefSeq" id="WP_089866297.1">
    <property type="nucleotide sequence ID" value="NZ_FOTC01000001.1"/>
</dbReference>
<sequence>MSTNTASNVLTTKSLVALALTAIVVGALAVGAVPLGALGGGGGSFGAVAAQQAQPSTAVSLSPASDEVEPGETTTYDVVVETAQGGAAAYDFTVTVNDPSVASITDVALGGSPPASTSTVDIAADGSSVDVVAALADSDEDGEVVISTITVQGDAAGTTDLSLDVEALGTSQGQSYSITGESGASLTVAGDEPEPTNQPPVADAGADQTVDEGDDVTLDASGSSDPDEDSLSYSWTQTSGAAVGLDGADDSTASFTAPDVAEDTTFTFEVTVGDGEETDTDSVEVLVQDVDTDDDEEPEEPDLSTSVTLNPANEEIEENDETAFDVVVQNANGGVGAYDFTVTVDDPNVATITDVQLQGSPSSQTSDVTIADDGSSVDVVAALADTDDTGAVTIATITVEGERDGETDLSLDVEAVGTEAGASYTVTEATGATLTVTDDSSAGPANFEVSNLQPSDVTVTQGDLVDVGATVENTGDRSDTQSIEFRVDGTVIDSKEVTLGSGQSTQVGFEDVDTSALAPGSYTHGIYSEDGSATATLTVEAVDEEPEPEPANFEVSGLNPTDVTVTQGDLIDVSATVENTGDEEATQTVEFRVGSTVVASQDATLAGGASQMVSFEDVDTSALAPGSYTHGVYTDDDSQTATLTVEAVSDGDDGGDADDGDTDDGDADDGDADDGDADDGDADDGDADDGDADDGDADDGDADDGDTDDGDADDGDADDGDADDGDADDGDADDGDADDGDADDGDADDGNADDGDSDADNGDADDGDADDGDADGDDSDADDGESSTYTLDEIAHAKYDRAFDELSTETAGQVQAIYNRQPFPAGVTPEDVETREEIAERLYGMSLDESDLTKDLTREQLIEVQNTYDAQFGPLPEEPTYTLDDITHEKYGYAFDEVSTETAGQVVAIYNRQPFADDVTKDELVHVKTREELAYRLYKLSLEECELSSELTREQYLAVQNAYDEQFEH</sequence>
<organism evidence="2 3">
    <name type="scientific">Halogranum rubrum</name>
    <dbReference type="NCBI Taxonomy" id="553466"/>
    <lineage>
        <taxon>Archaea</taxon>
        <taxon>Methanobacteriati</taxon>
        <taxon>Methanobacteriota</taxon>
        <taxon>Stenosarchaea group</taxon>
        <taxon>Halobacteria</taxon>
        <taxon>Halobacteriales</taxon>
        <taxon>Haloferacaceae</taxon>
    </lineage>
</organism>
<dbReference type="InterPro" id="IPR035986">
    <property type="entry name" value="PKD_dom_sf"/>
</dbReference>
<reference evidence="3" key="1">
    <citation type="submission" date="2016-10" db="EMBL/GenBank/DDBJ databases">
        <authorList>
            <person name="Varghese N."/>
            <person name="Submissions S."/>
        </authorList>
    </citation>
    <scope>NUCLEOTIDE SEQUENCE [LARGE SCALE GENOMIC DNA]</scope>
    <source>
        <strain evidence="3">CGMCC 1.7738</strain>
    </source>
</reference>
<proteinExistence type="predicted"/>
<dbReference type="Gene3D" id="2.60.40.680">
    <property type="match status" value="1"/>
</dbReference>
<dbReference type="Proteomes" id="UP000199607">
    <property type="component" value="Unassembled WGS sequence"/>
</dbReference>
<protein>
    <recommendedName>
        <fullName evidence="4">CARDB protein</fullName>
    </recommendedName>
</protein>
<evidence type="ECO:0008006" key="4">
    <source>
        <dbReference type="Google" id="ProtNLM"/>
    </source>
</evidence>
<feature type="compositionally biased region" description="Acidic residues" evidence="1">
    <location>
        <begin position="649"/>
        <end position="785"/>
    </location>
</feature>
<feature type="region of interest" description="Disordered" evidence="1">
    <location>
        <begin position="174"/>
        <end position="233"/>
    </location>
</feature>
<dbReference type="Gene3D" id="2.60.40.10">
    <property type="entry name" value="Immunoglobulins"/>
    <property type="match status" value="3"/>
</dbReference>
<evidence type="ECO:0000256" key="1">
    <source>
        <dbReference type="SAM" id="MobiDB-lite"/>
    </source>
</evidence>
<evidence type="ECO:0000313" key="2">
    <source>
        <dbReference type="EMBL" id="SFK75668.1"/>
    </source>
</evidence>